<organism evidence="2">
    <name type="scientific">Octopus bimaculoides</name>
    <name type="common">California two-spotted octopus</name>
    <dbReference type="NCBI Taxonomy" id="37653"/>
    <lineage>
        <taxon>Eukaryota</taxon>
        <taxon>Metazoa</taxon>
        <taxon>Spiralia</taxon>
        <taxon>Lophotrochozoa</taxon>
        <taxon>Mollusca</taxon>
        <taxon>Cephalopoda</taxon>
        <taxon>Coleoidea</taxon>
        <taxon>Octopodiformes</taxon>
        <taxon>Octopoda</taxon>
        <taxon>Incirrata</taxon>
        <taxon>Octopodidae</taxon>
        <taxon>Octopus</taxon>
    </lineage>
</organism>
<proteinExistence type="predicted"/>
<reference evidence="2" key="1">
    <citation type="submission" date="2015-07" db="EMBL/GenBank/DDBJ databases">
        <title>MeaNS - Measles Nucleotide Surveillance Program.</title>
        <authorList>
            <person name="Tran T."/>
            <person name="Druce J."/>
        </authorList>
    </citation>
    <scope>NUCLEOTIDE SEQUENCE</scope>
    <source>
        <strain evidence="2">UCB-OBI-ISO-001</strain>
        <tissue evidence="2">Gonad</tissue>
    </source>
</reference>
<sequence length="133" mass="16332">MKWLISLCRNNLRISQIHYEDCSTDYICQGRSNSFFPLSVHYFERHYIVEREKQRDREGERWRNLYVLHRKRGKERYNGICVRNKERIRECGREKNDKRSKKQNCKEDKKEKLKLNSEIAVVDCETRKYKVQA</sequence>
<name>A0A0L8GT25_OCTBM</name>
<accession>A0A0L8GT25</accession>
<protein>
    <submittedName>
        <fullName evidence="2">Uncharacterized protein</fullName>
    </submittedName>
</protein>
<feature type="region of interest" description="Disordered" evidence="1">
    <location>
        <begin position="92"/>
        <end position="111"/>
    </location>
</feature>
<evidence type="ECO:0000313" key="2">
    <source>
        <dbReference type="EMBL" id="KOF80201.1"/>
    </source>
</evidence>
<feature type="non-terminal residue" evidence="2">
    <location>
        <position position="133"/>
    </location>
</feature>
<gene>
    <name evidence="2" type="ORF">OCBIM_22028299mg</name>
</gene>
<dbReference type="AlphaFoldDB" id="A0A0L8GT25"/>
<dbReference type="EMBL" id="KQ420463">
    <property type="protein sequence ID" value="KOF80201.1"/>
    <property type="molecule type" value="Genomic_DNA"/>
</dbReference>
<evidence type="ECO:0000256" key="1">
    <source>
        <dbReference type="SAM" id="MobiDB-lite"/>
    </source>
</evidence>